<evidence type="ECO:0000313" key="2">
    <source>
        <dbReference type="EMBL" id="MDH6282933.1"/>
    </source>
</evidence>
<proteinExistence type="predicted"/>
<organism evidence="2 3">
    <name type="scientific">Prescottella agglutinans</name>
    <dbReference type="NCBI Taxonomy" id="1644129"/>
    <lineage>
        <taxon>Bacteria</taxon>
        <taxon>Bacillati</taxon>
        <taxon>Actinomycetota</taxon>
        <taxon>Actinomycetes</taxon>
        <taxon>Mycobacteriales</taxon>
        <taxon>Nocardiaceae</taxon>
        <taxon>Prescottella</taxon>
    </lineage>
</organism>
<keyword evidence="1" id="KW-0812">Transmembrane</keyword>
<keyword evidence="3" id="KW-1185">Reference proteome</keyword>
<keyword evidence="1" id="KW-0472">Membrane</keyword>
<feature type="transmembrane region" description="Helical" evidence="1">
    <location>
        <begin position="128"/>
        <end position="159"/>
    </location>
</feature>
<feature type="transmembrane region" description="Helical" evidence="1">
    <location>
        <begin position="189"/>
        <end position="206"/>
    </location>
</feature>
<feature type="transmembrane region" description="Helical" evidence="1">
    <location>
        <begin position="213"/>
        <end position="236"/>
    </location>
</feature>
<feature type="transmembrane region" description="Helical" evidence="1">
    <location>
        <begin position="256"/>
        <end position="280"/>
    </location>
</feature>
<dbReference type="PANTHER" id="PTHR37305:SF1">
    <property type="entry name" value="MEMBRANE PROTEIN"/>
    <property type="match status" value="1"/>
</dbReference>
<dbReference type="PANTHER" id="PTHR37305">
    <property type="entry name" value="INTEGRAL MEMBRANE PROTEIN-RELATED"/>
    <property type="match status" value="1"/>
</dbReference>
<feature type="transmembrane region" description="Helical" evidence="1">
    <location>
        <begin position="42"/>
        <end position="60"/>
    </location>
</feature>
<dbReference type="RefSeq" id="WP_280762219.1">
    <property type="nucleotide sequence ID" value="NZ_JARXVC010000012.1"/>
</dbReference>
<dbReference type="Pfam" id="PF12730">
    <property type="entry name" value="ABC2_membrane_4"/>
    <property type="match status" value="1"/>
</dbReference>
<protein>
    <submittedName>
        <fullName evidence="2">ABC-2 type transport system permease protein</fullName>
    </submittedName>
</protein>
<keyword evidence="1" id="KW-1133">Transmembrane helix</keyword>
<reference evidence="2 3" key="1">
    <citation type="submission" date="2023-04" db="EMBL/GenBank/DDBJ databases">
        <title>Forest soil microbial communities from Buena Vista Peninsula, Colon Province, Panama.</title>
        <authorList>
            <person name="Bouskill N."/>
        </authorList>
    </citation>
    <scope>NUCLEOTIDE SEQUENCE [LARGE SCALE GENOMIC DNA]</scope>
    <source>
        <strain evidence="2 3">CFH S0262</strain>
    </source>
</reference>
<dbReference type="Proteomes" id="UP001160334">
    <property type="component" value="Unassembled WGS sequence"/>
</dbReference>
<comment type="caution">
    <text evidence="2">The sequence shown here is derived from an EMBL/GenBank/DDBJ whole genome shotgun (WGS) entry which is preliminary data.</text>
</comment>
<name>A0ABT6MF41_9NOCA</name>
<accession>A0ABT6MF41</accession>
<feature type="transmembrane region" description="Helical" evidence="1">
    <location>
        <begin position="80"/>
        <end position="107"/>
    </location>
</feature>
<dbReference type="EMBL" id="JARXVC010000012">
    <property type="protein sequence ID" value="MDH6282933.1"/>
    <property type="molecule type" value="Genomic_DNA"/>
</dbReference>
<gene>
    <name evidence="2" type="ORF">M2280_004176</name>
</gene>
<evidence type="ECO:0000256" key="1">
    <source>
        <dbReference type="SAM" id="Phobius"/>
    </source>
</evidence>
<evidence type="ECO:0000313" key="3">
    <source>
        <dbReference type="Proteomes" id="UP001160334"/>
    </source>
</evidence>
<sequence length="290" mass="30359">MSHTTSPADTRSGTAPSERCAGTLTAYRWEIAKLAAQARARYSVLGCLIAPVVAVLILAAQQTLPKDTLFGRHIHDSGYAMPLLVLGFAAQWILPLLTALVAGDIFASEDHYGTWKTLLTRSVSRAQIFWAKTLAAATFAVLVLTVLATSTIVSSLLVVGRQPLVGLTGQVIPPGTAAVLVPASWASELAPLLGFTALAVLLSVLTRTPAAGVAAPVVIGLVMELLSGLGGLNGARQLLLTTPFSAWHGLFTADRFYGTLTTGLVVSAAWTVVCLALSYVSLRRRDITGG</sequence>